<name>A0A1W1ZJU8_KIBAR</name>
<proteinExistence type="predicted"/>
<gene>
    <name evidence="1" type="ORF">SAMN05661093_00132</name>
</gene>
<dbReference type="Gene3D" id="3.40.140.10">
    <property type="entry name" value="Cytidine Deaminase, domain 2"/>
    <property type="match status" value="1"/>
</dbReference>
<reference evidence="1 2" key="1">
    <citation type="submission" date="2017-04" db="EMBL/GenBank/DDBJ databases">
        <authorList>
            <person name="Afonso C.L."/>
            <person name="Miller P.J."/>
            <person name="Scott M.A."/>
            <person name="Spackman E."/>
            <person name="Goraichik I."/>
            <person name="Dimitrov K.M."/>
            <person name="Suarez D.L."/>
            <person name="Swayne D.E."/>
        </authorList>
    </citation>
    <scope>NUCLEOTIDE SEQUENCE [LARGE SCALE GENOMIC DNA]</scope>
    <source>
        <strain evidence="1 2">DSM 43828</strain>
    </source>
</reference>
<evidence type="ECO:0000313" key="2">
    <source>
        <dbReference type="Proteomes" id="UP000192674"/>
    </source>
</evidence>
<organism evidence="1 2">
    <name type="scientific">Kibdelosporangium aridum</name>
    <dbReference type="NCBI Taxonomy" id="2030"/>
    <lineage>
        <taxon>Bacteria</taxon>
        <taxon>Bacillati</taxon>
        <taxon>Actinomycetota</taxon>
        <taxon>Actinomycetes</taxon>
        <taxon>Pseudonocardiales</taxon>
        <taxon>Pseudonocardiaceae</taxon>
        <taxon>Kibdelosporangium</taxon>
    </lineage>
</organism>
<dbReference type="EMBL" id="FWXV01000001">
    <property type="protein sequence ID" value="SMC48503.1"/>
    <property type="molecule type" value="Genomic_DNA"/>
</dbReference>
<accession>A0A1W1ZJU8</accession>
<evidence type="ECO:0008006" key="3">
    <source>
        <dbReference type="Google" id="ProtNLM"/>
    </source>
</evidence>
<evidence type="ECO:0000313" key="1">
    <source>
        <dbReference type="EMBL" id="SMC48503.1"/>
    </source>
</evidence>
<sequence length="182" mass="20407">MTLSEVREIVLPRMHYATVVGHVVRKLTGHFIDGETVERKAFGMLAGRQRGATLHVAGAFPLLVNQRQDPDRRAEMDEVVNGYAIPSETPNAQRGWIAHPAELLAIERACDEVDLVVFGNYHTHRVAWPHDPRRDTCTQLDRVLADGCGQWTFIVSAVDLHQPSIRAFYEADNDAEASIRLT</sequence>
<protein>
    <recommendedName>
        <fullName evidence="3">JAB domain-containing protein</fullName>
    </recommendedName>
</protein>
<dbReference type="Proteomes" id="UP000192674">
    <property type="component" value="Unassembled WGS sequence"/>
</dbReference>
<dbReference type="AlphaFoldDB" id="A0A1W1ZJU8"/>
<keyword evidence="2" id="KW-1185">Reference proteome</keyword>
<dbReference type="SUPFAM" id="SSF102712">
    <property type="entry name" value="JAB1/MPN domain"/>
    <property type="match status" value="1"/>
</dbReference>